<dbReference type="InterPro" id="IPR001895">
    <property type="entry name" value="RASGEF_cat_dom"/>
</dbReference>
<evidence type="ECO:0000313" key="9">
    <source>
        <dbReference type="EMBL" id="KAF3085200.1"/>
    </source>
</evidence>
<dbReference type="SMART" id="SM00326">
    <property type="entry name" value="SH3"/>
    <property type="match status" value="1"/>
</dbReference>
<feature type="compositionally biased region" description="Low complexity" evidence="5">
    <location>
        <begin position="575"/>
        <end position="603"/>
    </location>
</feature>
<dbReference type="PANTHER" id="PTHR23113">
    <property type="entry name" value="GUANINE NUCLEOTIDE EXCHANGE FACTOR"/>
    <property type="match status" value="1"/>
</dbReference>
<dbReference type="SUPFAM" id="SSF50044">
    <property type="entry name" value="SH3-domain"/>
    <property type="match status" value="1"/>
</dbReference>
<feature type="domain" description="SH3" evidence="6">
    <location>
        <begin position="113"/>
        <end position="179"/>
    </location>
</feature>
<feature type="region of interest" description="Disordered" evidence="5">
    <location>
        <begin position="1"/>
        <end position="109"/>
    </location>
</feature>
<dbReference type="InterPro" id="IPR000651">
    <property type="entry name" value="Ras-like_Gua-exchang_fac_N"/>
</dbReference>
<evidence type="ECO:0000259" key="6">
    <source>
        <dbReference type="PROSITE" id="PS50002"/>
    </source>
</evidence>
<organism evidence="9 10">
    <name type="scientific">Orbilia oligospora</name>
    <name type="common">Nematode-trapping fungus</name>
    <name type="synonym">Arthrobotrys oligospora</name>
    <dbReference type="NCBI Taxonomy" id="2813651"/>
    <lineage>
        <taxon>Eukaryota</taxon>
        <taxon>Fungi</taxon>
        <taxon>Dikarya</taxon>
        <taxon>Ascomycota</taxon>
        <taxon>Pezizomycotina</taxon>
        <taxon>Orbiliomycetes</taxon>
        <taxon>Orbiliales</taxon>
        <taxon>Orbiliaceae</taxon>
        <taxon>Orbilia</taxon>
    </lineage>
</organism>
<evidence type="ECO:0000259" key="7">
    <source>
        <dbReference type="PROSITE" id="PS50009"/>
    </source>
</evidence>
<feature type="region of interest" description="Disordered" evidence="5">
    <location>
        <begin position="657"/>
        <end position="704"/>
    </location>
</feature>
<evidence type="ECO:0000259" key="8">
    <source>
        <dbReference type="PROSITE" id="PS50212"/>
    </source>
</evidence>
<feature type="compositionally biased region" description="Polar residues" evidence="5">
    <location>
        <begin position="1"/>
        <end position="10"/>
    </location>
</feature>
<dbReference type="Gene3D" id="1.20.870.10">
    <property type="entry name" value="Son of sevenless (SoS) protein Chain: S domain 1"/>
    <property type="match status" value="1"/>
</dbReference>
<proteinExistence type="predicted"/>
<dbReference type="Gene3D" id="2.30.30.40">
    <property type="entry name" value="SH3 Domains"/>
    <property type="match status" value="1"/>
</dbReference>
<feature type="compositionally biased region" description="Polar residues" evidence="5">
    <location>
        <begin position="64"/>
        <end position="85"/>
    </location>
</feature>
<feature type="compositionally biased region" description="Polar residues" evidence="5">
    <location>
        <begin position="657"/>
        <end position="675"/>
    </location>
</feature>
<gene>
    <name evidence="9" type="ORF">TWF102_011677</name>
</gene>
<dbReference type="InterPro" id="IPR008937">
    <property type="entry name" value="Ras-like_GEF"/>
</dbReference>
<dbReference type="PROSITE" id="PS50009">
    <property type="entry name" value="RASGEF_CAT"/>
    <property type="match status" value="1"/>
</dbReference>
<dbReference type="SMART" id="SM00147">
    <property type="entry name" value="RasGEF"/>
    <property type="match status" value="1"/>
</dbReference>
<evidence type="ECO:0000313" key="10">
    <source>
        <dbReference type="Proteomes" id="UP000475325"/>
    </source>
</evidence>
<dbReference type="InterPro" id="IPR036964">
    <property type="entry name" value="RASGEF_cat_dom_sf"/>
</dbReference>
<accession>A0A7C8J027</accession>
<dbReference type="Pfam" id="PF00618">
    <property type="entry name" value="RasGEF_N"/>
    <property type="match status" value="1"/>
</dbReference>
<feature type="compositionally biased region" description="Basic and acidic residues" evidence="5">
    <location>
        <begin position="51"/>
        <end position="63"/>
    </location>
</feature>
<dbReference type="EMBL" id="WIQW01000092">
    <property type="protein sequence ID" value="KAF3085200.1"/>
    <property type="molecule type" value="Genomic_DNA"/>
</dbReference>
<sequence length="1228" mass="135091">MESTNLTESSLPLYKRGSRTSSVGSRKTLLSHSRTISSQDQITPPPTPKDGPSREGTPKETSSKRVSSQEEPAVSVTSNGESSMDVSLPDTRPKSHTSASSKTSSKRISRPTEYPAFMRAFYHFRPFQNADTATVTIALSPGDMIMVHNIHENGWADGTALASGSRGWLPTNFCAAYEVEEMQPLLRASIAVFEECRVASNASFVTASQTVVGDVVNGVRYLLEVTDCLTRDSENVQTDESIRKTRKVLLSELSVLVKTARRLPDELDGEELTSQAQDLIDDMILSSFRVVVRGAKFLDAWCEIHDPLPEDLGEDEMATINEDDCDHTSEVRTEAGNRDSIQTSLTTALDPLPAKERPQRLTIITPSYQPSTETSFLALTPASTVKESDSESEIMEAKPEPAAQTALATARLNYTYDSLLSCLATYIGTIHLKAPLPSRLFVLTKDAVEVGKELLHVVDLIQERGEADESLELSKTNFKEEMNVLVTEAQRLVKPLSEQEDEEPLAGNESQPLIDAATKCVQGATLCFDNAHGVLEKMEDFEIALTSAPEPAVSQIGIGITTTVPTAPVVDGLHSPTTTATTSSSPSSSPSSSSLSSSSSEASSPVITKLNLDKNLPSLPTIMSPVTVEPSLATPVPSPPPKDVKVIIEEKHQSIDSTVATSVSMQREDSQQSATSEEDKFSTRATTPIHEESETPLATPVPKPTTTVIIPTSETSHSDSTPPTPVDAPAIPKTHAHNLVTKDGLVYIGSVAALVEQMTMPDSKPDIIFVTTFFTTFRCWSSPIEITNVLIDRFDEVDQNLLGSTPVRVRVYNVFKTWLETHWKKESDMEALPIIRDFAINKLKPVLVTPGDRLQELTDKVLHVASDTSLVPREPATLQKTRSAVALNQAAGFAEPRITSRQYATLRAFQANGGEVPSVLEFDPHEIARQLTVIDQKIWCQITPHELLGKEWTKKEDSRAVNVLAMTKLSTQMALWIAFTILNDPDPKKRAAVIKHWIKIADKLFEMANFNTMMAIICALNNSTIGRLKKTWELVSPKTKAALEKLRSIVDPSRNYFELRSRTRNQLAPCLPFLGLYLTDMVFFVDGNADKRPLPDEDPKNPTGVNFFKYTQMTKLLQEIQNFQHPYPIQEVPEFQHWLEYQMRTLNESGYGDVQKLYRQSLAIEPKRRDPPSAPTLTVSTSDPTPVSNPAIATPVTAPENRGLLGWTSSILKDKSSIASFNLAMSNP</sequence>
<feature type="region of interest" description="Disordered" evidence="5">
    <location>
        <begin position="1166"/>
        <end position="1195"/>
    </location>
</feature>
<evidence type="ECO:0008006" key="11">
    <source>
        <dbReference type="Google" id="ProtNLM"/>
    </source>
</evidence>
<reference evidence="9 10" key="1">
    <citation type="submission" date="2019-06" db="EMBL/GenBank/DDBJ databases">
        <authorList>
            <person name="Palmer J.M."/>
        </authorList>
    </citation>
    <scope>NUCLEOTIDE SEQUENCE [LARGE SCALE GENOMIC DNA]</scope>
    <source>
        <strain evidence="9 10">TWF102</strain>
    </source>
</reference>
<dbReference type="CDD" id="cd00155">
    <property type="entry name" value="RasGEF"/>
    <property type="match status" value="1"/>
</dbReference>
<dbReference type="InterPro" id="IPR001452">
    <property type="entry name" value="SH3_domain"/>
</dbReference>
<feature type="compositionally biased region" description="Polar residues" evidence="5">
    <location>
        <begin position="1175"/>
        <end position="1188"/>
    </location>
</feature>
<evidence type="ECO:0000256" key="3">
    <source>
        <dbReference type="PROSITE-ProRule" id="PRU00168"/>
    </source>
</evidence>
<comment type="caution">
    <text evidence="9">The sequence shown here is derived from an EMBL/GenBank/DDBJ whole genome shotgun (WGS) entry which is preliminary data.</text>
</comment>
<name>A0A7C8J027_ORBOL</name>
<keyword evidence="2 3" id="KW-0344">Guanine-nucleotide releasing factor</keyword>
<dbReference type="Gene3D" id="1.10.840.10">
    <property type="entry name" value="Ras guanine-nucleotide exchange factors catalytic domain"/>
    <property type="match status" value="1"/>
</dbReference>
<feature type="domain" description="N-terminal Ras-GEF" evidence="8">
    <location>
        <begin position="742"/>
        <end position="862"/>
    </location>
</feature>
<dbReference type="PROSITE" id="PS50212">
    <property type="entry name" value="RASGEF_NTER"/>
    <property type="match status" value="1"/>
</dbReference>
<dbReference type="PANTHER" id="PTHR23113:SF354">
    <property type="entry name" value="BUD SITE SELECTION PROTEIN 5"/>
    <property type="match status" value="1"/>
</dbReference>
<feature type="compositionally biased region" description="Polar residues" evidence="5">
    <location>
        <begin position="19"/>
        <end position="42"/>
    </location>
</feature>
<dbReference type="AlphaFoldDB" id="A0A7C8J027"/>
<feature type="compositionally biased region" description="Low complexity" evidence="5">
    <location>
        <begin position="695"/>
        <end position="704"/>
    </location>
</feature>
<keyword evidence="1 4" id="KW-0728">SH3 domain</keyword>
<evidence type="ECO:0000256" key="5">
    <source>
        <dbReference type="SAM" id="MobiDB-lite"/>
    </source>
</evidence>
<dbReference type="GO" id="GO:0007265">
    <property type="term" value="P:Ras protein signal transduction"/>
    <property type="evidence" value="ECO:0007669"/>
    <property type="project" value="TreeGrafter"/>
</dbReference>
<evidence type="ECO:0000256" key="2">
    <source>
        <dbReference type="ARBA" id="ARBA00022658"/>
    </source>
</evidence>
<dbReference type="SUPFAM" id="SSF48366">
    <property type="entry name" value="Ras GEF"/>
    <property type="match status" value="1"/>
</dbReference>
<dbReference type="GO" id="GO:0005886">
    <property type="term" value="C:plasma membrane"/>
    <property type="evidence" value="ECO:0007669"/>
    <property type="project" value="TreeGrafter"/>
</dbReference>
<feature type="region of interest" description="Disordered" evidence="5">
    <location>
        <begin position="569"/>
        <end position="603"/>
    </location>
</feature>
<feature type="domain" description="Ras-GEF" evidence="7">
    <location>
        <begin position="923"/>
        <end position="1167"/>
    </location>
</feature>
<dbReference type="GO" id="GO:0005085">
    <property type="term" value="F:guanyl-nucleotide exchange factor activity"/>
    <property type="evidence" value="ECO:0007669"/>
    <property type="project" value="UniProtKB-KW"/>
</dbReference>
<dbReference type="Proteomes" id="UP000475325">
    <property type="component" value="Unassembled WGS sequence"/>
</dbReference>
<dbReference type="PROSITE" id="PS50002">
    <property type="entry name" value="SH3"/>
    <property type="match status" value="1"/>
</dbReference>
<evidence type="ECO:0000256" key="4">
    <source>
        <dbReference type="PROSITE-ProRule" id="PRU00192"/>
    </source>
</evidence>
<dbReference type="InterPro" id="IPR036028">
    <property type="entry name" value="SH3-like_dom_sf"/>
</dbReference>
<dbReference type="Pfam" id="PF00617">
    <property type="entry name" value="RasGEF"/>
    <property type="match status" value="1"/>
</dbReference>
<protein>
    <recommendedName>
        <fullName evidence="11">Ras guanine nucleotide exchange factor</fullName>
    </recommendedName>
</protein>
<dbReference type="SMART" id="SM00229">
    <property type="entry name" value="RasGEFN"/>
    <property type="match status" value="1"/>
</dbReference>
<evidence type="ECO:0000256" key="1">
    <source>
        <dbReference type="ARBA" id="ARBA00022443"/>
    </source>
</evidence>
<dbReference type="InterPro" id="IPR023578">
    <property type="entry name" value="Ras_GEF_dom_sf"/>
</dbReference>